<proteinExistence type="predicted"/>
<evidence type="ECO:0000313" key="1">
    <source>
        <dbReference type="EMBL" id="KAJ4426742.1"/>
    </source>
</evidence>
<sequence length="181" mass="19679">MAGLCEGGNEPPGSLKAKEKELAGSLVEKELPTEDALEGMVNERRVRGKKKISGPEGKPYQAPKGELFKRESSLCMYVSKRVGLVFALPGFDSEMRQVIFITRQWMRDDLSLNRNNRKSKNGDSTATRANCGVVGLCGDEFNKITDDATIAKAKNGDSTATRANCGVVGLCGDEFNKITDE</sequence>
<keyword evidence="2" id="KW-1185">Reference proteome</keyword>
<reference evidence="1 2" key="1">
    <citation type="journal article" date="2022" name="Allergy">
        <title>Genome assembly and annotation of Periplaneta americana reveal a comprehensive cockroach allergen profile.</title>
        <authorList>
            <person name="Wang L."/>
            <person name="Xiong Q."/>
            <person name="Saelim N."/>
            <person name="Wang L."/>
            <person name="Nong W."/>
            <person name="Wan A.T."/>
            <person name="Shi M."/>
            <person name="Liu X."/>
            <person name="Cao Q."/>
            <person name="Hui J.H.L."/>
            <person name="Sookrung N."/>
            <person name="Leung T.F."/>
            <person name="Tungtrongchitr A."/>
            <person name="Tsui S.K.W."/>
        </authorList>
    </citation>
    <scope>NUCLEOTIDE SEQUENCE [LARGE SCALE GENOMIC DNA]</scope>
    <source>
        <strain evidence="1">PWHHKU_190912</strain>
    </source>
</reference>
<evidence type="ECO:0000313" key="2">
    <source>
        <dbReference type="Proteomes" id="UP001148838"/>
    </source>
</evidence>
<comment type="caution">
    <text evidence="1">The sequence shown here is derived from an EMBL/GenBank/DDBJ whole genome shotgun (WGS) entry which is preliminary data.</text>
</comment>
<protein>
    <submittedName>
        <fullName evidence="1">Uncharacterized protein</fullName>
    </submittedName>
</protein>
<dbReference type="EMBL" id="JAJSOF020000039">
    <property type="protein sequence ID" value="KAJ4426742.1"/>
    <property type="molecule type" value="Genomic_DNA"/>
</dbReference>
<gene>
    <name evidence="1" type="ORF">ANN_26541</name>
</gene>
<organism evidence="1 2">
    <name type="scientific">Periplaneta americana</name>
    <name type="common">American cockroach</name>
    <name type="synonym">Blatta americana</name>
    <dbReference type="NCBI Taxonomy" id="6978"/>
    <lineage>
        <taxon>Eukaryota</taxon>
        <taxon>Metazoa</taxon>
        <taxon>Ecdysozoa</taxon>
        <taxon>Arthropoda</taxon>
        <taxon>Hexapoda</taxon>
        <taxon>Insecta</taxon>
        <taxon>Pterygota</taxon>
        <taxon>Neoptera</taxon>
        <taxon>Polyneoptera</taxon>
        <taxon>Dictyoptera</taxon>
        <taxon>Blattodea</taxon>
        <taxon>Blattoidea</taxon>
        <taxon>Blattidae</taxon>
        <taxon>Blattinae</taxon>
        <taxon>Periplaneta</taxon>
    </lineage>
</organism>
<dbReference type="Proteomes" id="UP001148838">
    <property type="component" value="Unassembled WGS sequence"/>
</dbReference>
<accession>A0ABQ8RYK5</accession>
<name>A0ABQ8RYK5_PERAM</name>